<evidence type="ECO:0000313" key="1">
    <source>
        <dbReference type="EMBL" id="ECZ9813116.1"/>
    </source>
</evidence>
<proteinExistence type="predicted"/>
<accession>A0A625PKZ8</accession>
<dbReference type="AlphaFoldDB" id="A0A625PKZ8"/>
<protein>
    <submittedName>
        <fullName evidence="1">Uncharacterized protein</fullName>
    </submittedName>
</protein>
<organism evidence="1">
    <name type="scientific">Salmonella enteritidis</name>
    <dbReference type="NCBI Taxonomy" id="149539"/>
    <lineage>
        <taxon>Bacteria</taxon>
        <taxon>Pseudomonadati</taxon>
        <taxon>Pseudomonadota</taxon>
        <taxon>Gammaproteobacteria</taxon>
        <taxon>Enterobacterales</taxon>
        <taxon>Enterobacteriaceae</taxon>
        <taxon>Salmonella</taxon>
    </lineage>
</organism>
<reference evidence="1" key="1">
    <citation type="submission" date="2018-07" db="EMBL/GenBank/DDBJ databases">
        <authorList>
            <person name="Ashton P.M."/>
            <person name="Dallman T."/>
            <person name="Nair S."/>
            <person name="De Pinna E."/>
            <person name="Peters T."/>
            <person name="Grant K."/>
        </authorList>
    </citation>
    <scope>NUCLEOTIDE SEQUENCE</scope>
    <source>
        <strain evidence="1">127426</strain>
    </source>
</reference>
<sequence length="60" mass="7326">MKRQIFENLTVVNHSLLADFANFGFFDKFKYRRQYIFYFTVWANAVWNKDNFLAAHTRLT</sequence>
<name>A0A625PKZ8_SALEN</name>
<dbReference type="EMBL" id="AALIND010000030">
    <property type="protein sequence ID" value="ECZ9813116.1"/>
    <property type="molecule type" value="Genomic_DNA"/>
</dbReference>
<comment type="caution">
    <text evidence="1">The sequence shown here is derived from an EMBL/GenBank/DDBJ whole genome shotgun (WGS) entry which is preliminary data.</text>
</comment>
<gene>
    <name evidence="1" type="ORF">A4M41_22510</name>
</gene>